<evidence type="ECO:0000313" key="2">
    <source>
        <dbReference type="EMBL" id="KAJ7629839.1"/>
    </source>
</evidence>
<protein>
    <submittedName>
        <fullName evidence="2">Uncharacterized protein</fullName>
    </submittedName>
</protein>
<accession>A0AAD7BT15</accession>
<feature type="compositionally biased region" description="Low complexity" evidence="1">
    <location>
        <begin position="1"/>
        <end position="10"/>
    </location>
</feature>
<gene>
    <name evidence="2" type="ORF">B0H17DRAFT_1150455</name>
</gene>
<dbReference type="EMBL" id="JARKIE010000531">
    <property type="protein sequence ID" value="KAJ7629839.1"/>
    <property type="molecule type" value="Genomic_DNA"/>
</dbReference>
<feature type="region of interest" description="Disordered" evidence="1">
    <location>
        <begin position="1"/>
        <end position="22"/>
    </location>
</feature>
<reference evidence="2" key="1">
    <citation type="submission" date="2023-03" db="EMBL/GenBank/DDBJ databases">
        <title>Massive genome expansion in bonnet fungi (Mycena s.s.) driven by repeated elements and novel gene families across ecological guilds.</title>
        <authorList>
            <consortium name="Lawrence Berkeley National Laboratory"/>
            <person name="Harder C.B."/>
            <person name="Miyauchi S."/>
            <person name="Viragh M."/>
            <person name="Kuo A."/>
            <person name="Thoen E."/>
            <person name="Andreopoulos B."/>
            <person name="Lu D."/>
            <person name="Skrede I."/>
            <person name="Drula E."/>
            <person name="Henrissat B."/>
            <person name="Morin E."/>
            <person name="Kohler A."/>
            <person name="Barry K."/>
            <person name="LaButti K."/>
            <person name="Morin E."/>
            <person name="Salamov A."/>
            <person name="Lipzen A."/>
            <person name="Mereny Z."/>
            <person name="Hegedus B."/>
            <person name="Baldrian P."/>
            <person name="Stursova M."/>
            <person name="Weitz H."/>
            <person name="Taylor A."/>
            <person name="Grigoriev I.V."/>
            <person name="Nagy L.G."/>
            <person name="Martin F."/>
            <person name="Kauserud H."/>
        </authorList>
    </citation>
    <scope>NUCLEOTIDE SEQUENCE</scope>
    <source>
        <strain evidence="2">CBHHK067</strain>
    </source>
</reference>
<proteinExistence type="predicted"/>
<comment type="caution">
    <text evidence="2">The sequence shown here is derived from an EMBL/GenBank/DDBJ whole genome shotgun (WGS) entry which is preliminary data.</text>
</comment>
<organism evidence="2 3">
    <name type="scientific">Mycena rosella</name>
    <name type="common">Pink bonnet</name>
    <name type="synonym">Agaricus rosellus</name>
    <dbReference type="NCBI Taxonomy" id="1033263"/>
    <lineage>
        <taxon>Eukaryota</taxon>
        <taxon>Fungi</taxon>
        <taxon>Dikarya</taxon>
        <taxon>Basidiomycota</taxon>
        <taxon>Agaricomycotina</taxon>
        <taxon>Agaricomycetes</taxon>
        <taxon>Agaricomycetidae</taxon>
        <taxon>Agaricales</taxon>
        <taxon>Marasmiineae</taxon>
        <taxon>Mycenaceae</taxon>
        <taxon>Mycena</taxon>
    </lineage>
</organism>
<evidence type="ECO:0000313" key="3">
    <source>
        <dbReference type="Proteomes" id="UP001221757"/>
    </source>
</evidence>
<sequence>MSSGTSSHTSSPRKPREPCSNTAANCHSDRNDNCVQLFCKRCCVASTAACRTASHNEPSRYVVNSFTVHTSSSTSTAPSTATSSTLSVLSASLPATLSTPTSLSLAKPYARPGDPSYAVKLQAGSFKFELSGENQAAAYKKARAQTVEAFWWAKDHDPAEAFSVVALHFPLFHPKDSPLIIQFVAHLPPPSNVFIQLNGVEALSSIGEATTLLPPTAASGGSGGLIPLPESNQGFPLDSHEWQTRTVRYWVSFPASELLRRGQIGRRRKITIEEKQREEPSL</sequence>
<evidence type="ECO:0000256" key="1">
    <source>
        <dbReference type="SAM" id="MobiDB-lite"/>
    </source>
</evidence>
<dbReference type="AlphaFoldDB" id="A0AAD7BT15"/>
<name>A0AAD7BT15_MYCRO</name>
<keyword evidence="3" id="KW-1185">Reference proteome</keyword>
<dbReference type="Proteomes" id="UP001221757">
    <property type="component" value="Unassembled WGS sequence"/>
</dbReference>